<protein>
    <submittedName>
        <fullName evidence="1">Uncharacterized protein</fullName>
    </submittedName>
</protein>
<evidence type="ECO:0000313" key="2">
    <source>
        <dbReference type="Proteomes" id="UP000051950"/>
    </source>
</evidence>
<dbReference type="Proteomes" id="UP000051950">
    <property type="component" value="Unassembled WGS sequence"/>
</dbReference>
<dbReference type="InterPro" id="IPR046233">
    <property type="entry name" value="DUF6266"/>
</dbReference>
<proteinExistence type="predicted"/>
<dbReference type="Pfam" id="PF19781">
    <property type="entry name" value="DUF6266"/>
    <property type="match status" value="1"/>
</dbReference>
<dbReference type="OrthoDB" id="648163at2"/>
<gene>
    <name evidence="1" type="ORF">ASU31_27000</name>
</gene>
<reference evidence="1 2" key="1">
    <citation type="submission" date="2015-11" db="EMBL/GenBank/DDBJ databases">
        <title>Sequence of Pedobacter ginsenosidimutans.</title>
        <authorList>
            <person name="Carson E."/>
            <person name="Keyser V."/>
            <person name="Newman J."/>
            <person name="Miller J."/>
        </authorList>
    </citation>
    <scope>NUCLEOTIDE SEQUENCE [LARGE SCALE GENOMIC DNA]</scope>
    <source>
        <strain evidence="1 2">KACC 14530</strain>
    </source>
</reference>
<organism evidence="1 2">
    <name type="scientific">Pedobacter ginsenosidimutans</name>
    <dbReference type="NCBI Taxonomy" id="687842"/>
    <lineage>
        <taxon>Bacteria</taxon>
        <taxon>Pseudomonadati</taxon>
        <taxon>Bacteroidota</taxon>
        <taxon>Sphingobacteriia</taxon>
        <taxon>Sphingobacteriales</taxon>
        <taxon>Sphingobacteriaceae</taxon>
        <taxon>Pedobacter</taxon>
    </lineage>
</organism>
<evidence type="ECO:0000313" key="1">
    <source>
        <dbReference type="EMBL" id="KRT12988.1"/>
    </source>
</evidence>
<dbReference type="RefSeq" id="WP_057935332.1">
    <property type="nucleotide sequence ID" value="NZ_LMZQ01000079.1"/>
</dbReference>
<sequence length="212" mass="23692">MAIFKQGINGGFTGKVGSVIGYQLNGQWVMKALPKSSAKNKKGTAQQKRCRFGFTRMQLFLKPLITFIRVGYNLESKLRMMTAHNAAKSYNMLNALDANGEIDCAKVCLTFGSLLGAEKPNVVKDDVGLHFSWENNTANNSIRETDQVMVIAYNVKAQRTYFKLSGARRIDGMETIEIPAFEKDNELHTWISFISDDRQSIAMSSYTGNITI</sequence>
<accession>A0A0T5VGL0</accession>
<keyword evidence="2" id="KW-1185">Reference proteome</keyword>
<dbReference type="EMBL" id="LMZQ01000079">
    <property type="protein sequence ID" value="KRT12988.1"/>
    <property type="molecule type" value="Genomic_DNA"/>
</dbReference>
<name>A0A0T5VGL0_9SPHI</name>
<dbReference type="STRING" id="687842.ASU31_27000"/>
<dbReference type="AlphaFoldDB" id="A0A0T5VGL0"/>
<comment type="caution">
    <text evidence="1">The sequence shown here is derived from an EMBL/GenBank/DDBJ whole genome shotgun (WGS) entry which is preliminary data.</text>
</comment>